<dbReference type="AlphaFoldDB" id="A0A2P2ISE5"/>
<evidence type="ECO:0000313" key="1">
    <source>
        <dbReference type="EMBL" id="MBW84116.1"/>
    </source>
</evidence>
<reference evidence="1" key="1">
    <citation type="submission" date="2018-02" db="EMBL/GenBank/DDBJ databases">
        <title>Rhizophora mucronata_Transcriptome.</title>
        <authorList>
            <person name="Meera S.P."/>
            <person name="Sreeshan A."/>
            <person name="Augustine A."/>
        </authorList>
    </citation>
    <scope>NUCLEOTIDE SEQUENCE</scope>
    <source>
        <tissue evidence="1">Leaf</tissue>
    </source>
</reference>
<organism evidence="1">
    <name type="scientific">Rhizophora mucronata</name>
    <name type="common">Asiatic mangrove</name>
    <dbReference type="NCBI Taxonomy" id="61149"/>
    <lineage>
        <taxon>Eukaryota</taxon>
        <taxon>Viridiplantae</taxon>
        <taxon>Streptophyta</taxon>
        <taxon>Embryophyta</taxon>
        <taxon>Tracheophyta</taxon>
        <taxon>Spermatophyta</taxon>
        <taxon>Magnoliopsida</taxon>
        <taxon>eudicotyledons</taxon>
        <taxon>Gunneridae</taxon>
        <taxon>Pentapetalae</taxon>
        <taxon>rosids</taxon>
        <taxon>fabids</taxon>
        <taxon>Malpighiales</taxon>
        <taxon>Rhizophoraceae</taxon>
        <taxon>Rhizophora</taxon>
    </lineage>
</organism>
<accession>A0A2P2ISE5</accession>
<dbReference type="EMBL" id="GGEC01003633">
    <property type="protein sequence ID" value="MBW84116.1"/>
    <property type="molecule type" value="Transcribed_RNA"/>
</dbReference>
<sequence>MQFRFVHRVSFISKQLIAFMCIAGMSIIAPDPRLGVICCYRHSTSPIGRTHHLGIVGSEQVSPTLGFIPFLQHTYFRFFCVPGNMAVDWTRASAL</sequence>
<protein>
    <submittedName>
        <fullName evidence="1">Uncharacterized protein</fullName>
    </submittedName>
</protein>
<name>A0A2P2ISE5_RHIMU</name>
<proteinExistence type="predicted"/>